<accession>A5ANW4</accession>
<evidence type="ECO:0000313" key="3">
    <source>
        <dbReference type="EMBL" id="CAN66966.1"/>
    </source>
</evidence>
<dbReference type="ExpressionAtlas" id="A5ANW4">
    <property type="expression patterns" value="baseline and differential"/>
</dbReference>
<feature type="domain" description="Reverse transcriptase Ty1/copia-type" evidence="2">
    <location>
        <begin position="357"/>
        <end position="417"/>
    </location>
</feature>
<dbReference type="PANTHER" id="PTHR11439:SF455">
    <property type="entry name" value="RLK (RECEPTOR-LIKE PROTEIN KINASE) 8, PUTATIVE-RELATED"/>
    <property type="match status" value="1"/>
</dbReference>
<proteinExistence type="predicted"/>
<gene>
    <name evidence="3" type="ORF">VITISV_043228</name>
</gene>
<protein>
    <recommendedName>
        <fullName evidence="2">Reverse transcriptase Ty1/copia-type domain-containing protein</fullName>
    </recommendedName>
</protein>
<dbReference type="CDD" id="cd09272">
    <property type="entry name" value="RNase_HI_RT_Ty1"/>
    <property type="match status" value="1"/>
</dbReference>
<dbReference type="InterPro" id="IPR043502">
    <property type="entry name" value="DNA/RNA_pol_sf"/>
</dbReference>
<dbReference type="SUPFAM" id="SSF56672">
    <property type="entry name" value="DNA/RNA polymerases"/>
    <property type="match status" value="1"/>
</dbReference>
<organism evidence="3">
    <name type="scientific">Vitis vinifera</name>
    <name type="common">Grape</name>
    <dbReference type="NCBI Taxonomy" id="29760"/>
    <lineage>
        <taxon>Eukaryota</taxon>
        <taxon>Viridiplantae</taxon>
        <taxon>Streptophyta</taxon>
        <taxon>Embryophyta</taxon>
        <taxon>Tracheophyta</taxon>
        <taxon>Spermatophyta</taxon>
        <taxon>Magnoliopsida</taxon>
        <taxon>eudicotyledons</taxon>
        <taxon>Gunneridae</taxon>
        <taxon>Pentapetalae</taxon>
        <taxon>rosids</taxon>
        <taxon>Vitales</taxon>
        <taxon>Vitaceae</taxon>
        <taxon>Viteae</taxon>
        <taxon>Vitis</taxon>
    </lineage>
</organism>
<dbReference type="InterPro" id="IPR013103">
    <property type="entry name" value="RVT_2"/>
</dbReference>
<dbReference type="PANTHER" id="PTHR11439">
    <property type="entry name" value="GAG-POL-RELATED RETROTRANSPOSON"/>
    <property type="match status" value="1"/>
</dbReference>
<dbReference type="AlphaFoldDB" id="A5ANW4"/>
<feature type="region of interest" description="Disordered" evidence="1">
    <location>
        <begin position="130"/>
        <end position="161"/>
    </location>
</feature>
<evidence type="ECO:0000256" key="1">
    <source>
        <dbReference type="SAM" id="MobiDB-lite"/>
    </source>
</evidence>
<sequence length="717" mass="80080">MATSSSSSSPLPLNTMVHMLTIKLTSSNYLLWRNQFIPLLTSQDLLGFLDGSVPAPSPKVIGSNSITQVNPAYTSWLTTDQTLLNLLYSSLTKESMSEVLGLSHAHKAWTTLEAFFSHRSKTRELQLKDELQRCSEARNPPKSTKSRKPKPSTASTSKSSPSSLVYCQICDKEGYLAKRYWTFLNLKKKQSANLAEAFAACSIPDSNDSEWYLDFGATPHLTNDPDGVDVPTIYSGNEWVMDRVIRVVLGVNKCENGFDDLHASSPASPVISIIPSSSPLSPSVSIPTTSTNTHPMVTRGKAGIFKPKAYHALTLSPSSQFFQVLLAIQEPQGFKSTAKHPEWLSAMDDEIQALKKNDTWDLVPRPINHNVVGCRWIFKTKLRVNGSIERHKARLVAKGFSQIHGLDFEDTFSPVADSSLFVHHTTAGTVYILLYVDDMVLTGTNPALIKTLITRLSKEFAMKDLGSLHYFLGIEVQHNFQGLFLSQTKYALDLLQRADMIEAKPISTPFVVDHFRALKRILRYVKGIVHHGLQFHRTSSHELLAYFDSNWVGCPDTRRSTSGYLIFFGINLVSWCFKKQSTVSRSSTEAEYRSLAITTAEVAWIVQLLRDLRLPLPSPLKILCDNKNALFMAVNPVTRSRSKHIAINYYFVRELIANGSLKVAFTPSHLPLTDSFTKGISKPQFLFFRNKLHVIPSTTLNLQGGDKAESSLDLFFP</sequence>
<reference evidence="3" key="1">
    <citation type="journal article" date="2007" name="PLoS ONE">
        <title>The first genome sequence of an elite grapevine cultivar (Pinot noir Vitis vinifera L.): coping with a highly heterozygous genome.</title>
        <authorList>
            <person name="Velasco R."/>
            <person name="Zharkikh A."/>
            <person name="Troggio M."/>
            <person name="Cartwright D.A."/>
            <person name="Cestaro A."/>
            <person name="Pruss D."/>
            <person name="Pindo M."/>
            <person name="FitzGerald L.M."/>
            <person name="Vezzulli S."/>
            <person name="Reid J."/>
            <person name="Malacarne G."/>
            <person name="Iliev D."/>
            <person name="Coppola G."/>
            <person name="Wardell B."/>
            <person name="Micheletti D."/>
            <person name="Macalma T."/>
            <person name="Facci M."/>
            <person name="Mitchell J.T."/>
            <person name="Perazzolli M."/>
            <person name="Eldredge G."/>
            <person name="Gatto P."/>
            <person name="Oyzerski R."/>
            <person name="Moretto M."/>
            <person name="Gutin N."/>
            <person name="Stefanini M."/>
            <person name="Chen Y."/>
            <person name="Segala C."/>
            <person name="Davenport C."/>
            <person name="Dematte L."/>
            <person name="Mraz A."/>
            <person name="Battilana J."/>
            <person name="Stormo K."/>
            <person name="Costa F."/>
            <person name="Tao Q."/>
            <person name="Si-Ammour A."/>
            <person name="Harkins T."/>
            <person name="Lackey A."/>
            <person name="Perbost C."/>
            <person name="Taillon B."/>
            <person name="Stella A."/>
            <person name="Solovyev V."/>
            <person name="Fawcett J.A."/>
            <person name="Sterck L."/>
            <person name="Vandepoele K."/>
            <person name="Grando S.M."/>
            <person name="Toppo S."/>
            <person name="Moser C."/>
            <person name="Lanchbury J."/>
            <person name="Bogden R."/>
            <person name="Skolnick M."/>
            <person name="Sgaramella V."/>
            <person name="Bhatnagar S.K."/>
            <person name="Fontana P."/>
            <person name="Gutin A."/>
            <person name="Van de Peer Y."/>
            <person name="Salamini F."/>
            <person name="Viola R."/>
        </authorList>
    </citation>
    <scope>NUCLEOTIDE SEQUENCE</scope>
</reference>
<name>A5ANW4_VITVI</name>
<evidence type="ECO:0000259" key="2">
    <source>
        <dbReference type="Pfam" id="PF07727"/>
    </source>
</evidence>
<dbReference type="Pfam" id="PF07727">
    <property type="entry name" value="RVT_2"/>
    <property type="match status" value="2"/>
</dbReference>
<feature type="compositionally biased region" description="Low complexity" evidence="1">
    <location>
        <begin position="151"/>
        <end position="161"/>
    </location>
</feature>
<dbReference type="Pfam" id="PF14223">
    <property type="entry name" value="Retrotran_gag_2"/>
    <property type="match status" value="1"/>
</dbReference>
<feature type="domain" description="Reverse transcriptase Ty1/copia-type" evidence="2">
    <location>
        <begin position="418"/>
        <end position="510"/>
    </location>
</feature>
<dbReference type="EMBL" id="AM431022">
    <property type="protein sequence ID" value="CAN66966.1"/>
    <property type="molecule type" value="Genomic_DNA"/>
</dbReference>